<sequence length="160" mass="17256">MTQFPLHLDTDATRDQLAGSDTTPPPWELDAPETARPAQSLRDHGVVLSALGLVYLRHNDPARAMVLGLAAMTMGDLSAATVLMVAEAMLVGGDPEQALTVLGRFERPGGLDIAPNPTERAACHYLLARILHHRGDAPRAQAELGRARELMQSPRPEARI</sequence>
<protein>
    <recommendedName>
        <fullName evidence="4">Tetratricopeptide repeat protein</fullName>
    </recommendedName>
</protein>
<dbReference type="HOGENOM" id="CLU_1650483_0_0_5"/>
<dbReference type="RefSeq" id="WP_020950506.1">
    <property type="nucleotide sequence ID" value="NC_022041.1"/>
</dbReference>
<dbReference type="InterPro" id="IPR011717">
    <property type="entry name" value="TPR-4"/>
</dbReference>
<name>S5YBN9_PARAH</name>
<evidence type="ECO:0000256" key="1">
    <source>
        <dbReference type="SAM" id="MobiDB-lite"/>
    </source>
</evidence>
<organism evidence="2 3">
    <name type="scientific">Paracoccus aminophilus JCM 7686</name>
    <dbReference type="NCBI Taxonomy" id="1367847"/>
    <lineage>
        <taxon>Bacteria</taxon>
        <taxon>Pseudomonadati</taxon>
        <taxon>Pseudomonadota</taxon>
        <taxon>Alphaproteobacteria</taxon>
        <taxon>Rhodobacterales</taxon>
        <taxon>Paracoccaceae</taxon>
        <taxon>Paracoccus</taxon>
    </lineage>
</organism>
<dbReference type="AlphaFoldDB" id="S5YBN9"/>
<feature type="region of interest" description="Disordered" evidence="1">
    <location>
        <begin position="1"/>
        <end position="38"/>
    </location>
</feature>
<reference evidence="2 3" key="1">
    <citation type="journal article" date="2014" name="BMC Genomics">
        <title>Architecture and functions of a multipartite genome of the methylotrophic bacterium Paracoccus aminophilus JCM 7686, containing primary and secondary chromids.</title>
        <authorList>
            <person name="Dziewit L."/>
            <person name="Czarnecki J."/>
            <person name="Wibberg D."/>
            <person name="Radlinska M."/>
            <person name="Mrozek P."/>
            <person name="Szymczak M."/>
            <person name="Schluter A."/>
            <person name="Puhler A."/>
            <person name="Bartosik D."/>
        </authorList>
    </citation>
    <scope>NUCLEOTIDE SEQUENCE [LARGE SCALE GENOMIC DNA]</scope>
    <source>
        <strain evidence="2">JCM 7686</strain>
    </source>
</reference>
<dbReference type="STRING" id="1367847.JCM7686_1767"/>
<dbReference type="SUPFAM" id="SSF48452">
    <property type="entry name" value="TPR-like"/>
    <property type="match status" value="1"/>
</dbReference>
<accession>S5YBN9</accession>
<dbReference type="Pfam" id="PF07721">
    <property type="entry name" value="TPR_4"/>
    <property type="match status" value="2"/>
</dbReference>
<dbReference type="EMBL" id="CP006650">
    <property type="protein sequence ID" value="AGT08868.1"/>
    <property type="molecule type" value="Genomic_DNA"/>
</dbReference>
<proteinExistence type="predicted"/>
<dbReference type="GO" id="GO:0042802">
    <property type="term" value="F:identical protein binding"/>
    <property type="evidence" value="ECO:0007669"/>
    <property type="project" value="InterPro"/>
</dbReference>
<evidence type="ECO:0000313" key="2">
    <source>
        <dbReference type="EMBL" id="AGT08868.1"/>
    </source>
</evidence>
<dbReference type="InterPro" id="IPR011990">
    <property type="entry name" value="TPR-like_helical_dom_sf"/>
</dbReference>
<dbReference type="KEGG" id="pami:JCM7686_1767"/>
<dbReference type="Gene3D" id="1.25.40.10">
    <property type="entry name" value="Tetratricopeptide repeat domain"/>
    <property type="match status" value="1"/>
</dbReference>
<keyword evidence="3" id="KW-1185">Reference proteome</keyword>
<evidence type="ECO:0000313" key="3">
    <source>
        <dbReference type="Proteomes" id="UP000015480"/>
    </source>
</evidence>
<dbReference type="PATRIC" id="fig|1367847.3.peg.1750"/>
<evidence type="ECO:0008006" key="4">
    <source>
        <dbReference type="Google" id="ProtNLM"/>
    </source>
</evidence>
<gene>
    <name evidence="2" type="ORF">JCM7686_1767</name>
</gene>
<dbReference type="OrthoDB" id="7776200at2"/>
<dbReference type="Proteomes" id="UP000015480">
    <property type="component" value="Chromosome"/>
</dbReference>